<name>A0A0E4BN44_9BRAD</name>
<accession>A0A0E4BN44</accession>
<dbReference type="EMBL" id="AP014685">
    <property type="protein sequence ID" value="BAR55738.1"/>
    <property type="molecule type" value="Genomic_DNA"/>
</dbReference>
<evidence type="ECO:0000313" key="1">
    <source>
        <dbReference type="EMBL" id="BAR55738.1"/>
    </source>
</evidence>
<organism evidence="1 2">
    <name type="scientific">Bradyrhizobium diazoefficiens</name>
    <dbReference type="NCBI Taxonomy" id="1355477"/>
    <lineage>
        <taxon>Bacteria</taxon>
        <taxon>Pseudomonadati</taxon>
        <taxon>Pseudomonadota</taxon>
        <taxon>Alphaproteobacteria</taxon>
        <taxon>Hyphomicrobiales</taxon>
        <taxon>Nitrobacteraceae</taxon>
        <taxon>Bradyrhizobium</taxon>
    </lineage>
</organism>
<proteinExistence type="predicted"/>
<gene>
    <name evidence="1" type="ORF">NK6_2557</name>
</gene>
<reference evidence="1 2" key="1">
    <citation type="submission" date="2014-11" db="EMBL/GenBank/DDBJ databases">
        <title>Symbiosis island explosion on the genome of extra-slow-growing strains of soybean bradyrhizobia with massive insertion sequences.</title>
        <authorList>
            <person name="Iida T."/>
            <person name="Minamisawa K."/>
        </authorList>
    </citation>
    <scope>NUCLEOTIDE SEQUENCE [LARGE SCALE GENOMIC DNA]</scope>
    <source>
        <strain evidence="1 2">NK6</strain>
    </source>
</reference>
<dbReference type="AlphaFoldDB" id="A0A0E4BN44"/>
<evidence type="ECO:0008006" key="3">
    <source>
        <dbReference type="Google" id="ProtNLM"/>
    </source>
</evidence>
<dbReference type="Proteomes" id="UP000063308">
    <property type="component" value="Chromosome"/>
</dbReference>
<sequence>MTKDMMIGVDLAKHVFQLHGASMTGHVKFR</sequence>
<protein>
    <recommendedName>
        <fullName evidence="3">Transposase</fullName>
    </recommendedName>
</protein>
<evidence type="ECO:0000313" key="2">
    <source>
        <dbReference type="Proteomes" id="UP000063308"/>
    </source>
</evidence>